<proteinExistence type="predicted"/>
<keyword evidence="2" id="KW-1133">Transmembrane helix</keyword>
<dbReference type="AlphaFoldDB" id="A0A510UZT0"/>
<evidence type="ECO:0000256" key="2">
    <source>
        <dbReference type="SAM" id="Phobius"/>
    </source>
</evidence>
<dbReference type="Proteomes" id="UP000321386">
    <property type="component" value="Unassembled WGS sequence"/>
</dbReference>
<accession>A0A510UZT0</accession>
<evidence type="ECO:0000256" key="1">
    <source>
        <dbReference type="SAM" id="MobiDB-lite"/>
    </source>
</evidence>
<protein>
    <recommendedName>
        <fullName evidence="5">DUF4012 domain-containing protein</fullName>
    </recommendedName>
</protein>
<keyword evidence="4" id="KW-1185">Reference proteome</keyword>
<evidence type="ECO:0000313" key="4">
    <source>
        <dbReference type="Proteomes" id="UP000321386"/>
    </source>
</evidence>
<evidence type="ECO:0008006" key="5">
    <source>
        <dbReference type="Google" id="ProtNLM"/>
    </source>
</evidence>
<feature type="transmembrane region" description="Helical" evidence="2">
    <location>
        <begin position="31"/>
        <end position="52"/>
    </location>
</feature>
<dbReference type="Pfam" id="PF13196">
    <property type="entry name" value="DUF4012"/>
    <property type="match status" value="1"/>
</dbReference>
<dbReference type="RefSeq" id="WP_146807428.1">
    <property type="nucleotide sequence ID" value="NZ_BJUA01000016.1"/>
</dbReference>
<reference evidence="3 4" key="1">
    <citation type="submission" date="2019-07" db="EMBL/GenBank/DDBJ databases">
        <title>Whole genome shotgun sequence of Cellulomonas persica NBRC 101101.</title>
        <authorList>
            <person name="Hosoyama A."/>
            <person name="Uohara A."/>
            <person name="Ohji S."/>
            <person name="Ichikawa N."/>
        </authorList>
    </citation>
    <scope>NUCLEOTIDE SEQUENCE [LARGE SCALE GENOMIC DNA]</scope>
    <source>
        <strain evidence="3 4">NBRC 101101</strain>
    </source>
</reference>
<dbReference type="OrthoDB" id="3203519at2"/>
<keyword evidence="2" id="KW-0472">Membrane</keyword>
<keyword evidence="2" id="KW-0812">Transmembrane</keyword>
<feature type="region of interest" description="Disordered" evidence="1">
    <location>
        <begin position="1"/>
        <end position="25"/>
    </location>
</feature>
<gene>
    <name evidence="3" type="ORF">CPE01_27840</name>
</gene>
<name>A0A510UZT0_9CELL</name>
<comment type="caution">
    <text evidence="3">The sequence shown here is derived from an EMBL/GenBank/DDBJ whole genome shotgun (WGS) entry which is preliminary data.</text>
</comment>
<evidence type="ECO:0000313" key="3">
    <source>
        <dbReference type="EMBL" id="GEK19051.1"/>
    </source>
</evidence>
<dbReference type="EMBL" id="BJUA01000016">
    <property type="protein sequence ID" value="GEK19051.1"/>
    <property type="molecule type" value="Genomic_DNA"/>
</dbReference>
<sequence length="614" mass="62311">MPTPAAVGEPQAAGDVSDESATPGPRRRGRLVLRVAGVVLLLLVVAVGWLVWRGVQLAGALQDAEDDMGTARAAVDSGDVAALGALVPGLQDAAGRASSATGDPVWRAAEHVPYLGRQLRAASAVSDALDDIATGALPPLVDAAAGLSADALVPRDGQIDVAALRGAAPAVAQANASTAQAVAALDAVDVDGLVPALAERFVPVRDELAVLAARLDEADTALATVPALLGADGPRSYLVLVLNPAELRSAGGIVGSVLELHATDGRLEFGEQRPSRSLARPDGTVLPLTVAERALLGDAPARFMQSVTATPDFARTAELARALWSLDTGRDVDGVLTVDPVVLASLLTVIGPTTTPDGTVLDADNALPTLLSDVYRQLPDGDDSDAYFAAVAQAVTSATLAGGYDGAAMVDALRGAVDDGRVAVWTSDETLMAALRDAGLVHDFLGDDPAASRTAGVFLNDRTVSKMDYYLRTDLVADDLTCGTDGASAQLTLTMTSTAPADAATSLPVYVTGGGVNGVPAGRIATQVLLYAPRDGTLGEVTVSIDGAEPVVVGPQVQVQDGREVGAVDLTLAPGQSATVQVRMSSAAGQDAIGVERTPGLDAGRQGPELRCAG</sequence>
<dbReference type="InterPro" id="IPR025101">
    <property type="entry name" value="DUF4012"/>
</dbReference>
<organism evidence="3 4">
    <name type="scientific">Cellulomonas persica</name>
    <dbReference type="NCBI Taxonomy" id="76861"/>
    <lineage>
        <taxon>Bacteria</taxon>
        <taxon>Bacillati</taxon>
        <taxon>Actinomycetota</taxon>
        <taxon>Actinomycetes</taxon>
        <taxon>Micrococcales</taxon>
        <taxon>Cellulomonadaceae</taxon>
        <taxon>Cellulomonas</taxon>
    </lineage>
</organism>